<evidence type="ECO:0000256" key="1">
    <source>
        <dbReference type="SAM" id="MobiDB-lite"/>
    </source>
</evidence>
<protein>
    <submittedName>
        <fullName evidence="2">Uncharacterized protein</fullName>
    </submittedName>
</protein>
<evidence type="ECO:0000313" key="2">
    <source>
        <dbReference type="EMBL" id="MPC94893.1"/>
    </source>
</evidence>
<accession>A0A5B7JKG0</accession>
<proteinExistence type="predicted"/>
<sequence length="137" mass="15552">MTSCAMFFHKPEVTLNIGQGLGGPQQACGLGPLANWPCYHEKREEDRRAAGRWEILRLRERAEELRMEALDPVGNERTQCCLCGRGNVSFEGVVVSVGVTACGRRMEWRHIAQRRDNPRRVSDGTRKKSIHVEELHP</sequence>
<keyword evidence="3" id="KW-1185">Reference proteome</keyword>
<organism evidence="2 3">
    <name type="scientific">Portunus trituberculatus</name>
    <name type="common">Swimming crab</name>
    <name type="synonym">Neptunus trituberculatus</name>
    <dbReference type="NCBI Taxonomy" id="210409"/>
    <lineage>
        <taxon>Eukaryota</taxon>
        <taxon>Metazoa</taxon>
        <taxon>Ecdysozoa</taxon>
        <taxon>Arthropoda</taxon>
        <taxon>Crustacea</taxon>
        <taxon>Multicrustacea</taxon>
        <taxon>Malacostraca</taxon>
        <taxon>Eumalacostraca</taxon>
        <taxon>Eucarida</taxon>
        <taxon>Decapoda</taxon>
        <taxon>Pleocyemata</taxon>
        <taxon>Brachyura</taxon>
        <taxon>Eubrachyura</taxon>
        <taxon>Portunoidea</taxon>
        <taxon>Portunidae</taxon>
        <taxon>Portuninae</taxon>
        <taxon>Portunus</taxon>
    </lineage>
</organism>
<evidence type="ECO:0000313" key="3">
    <source>
        <dbReference type="Proteomes" id="UP000324222"/>
    </source>
</evidence>
<dbReference type="Proteomes" id="UP000324222">
    <property type="component" value="Unassembled WGS sequence"/>
</dbReference>
<feature type="region of interest" description="Disordered" evidence="1">
    <location>
        <begin position="116"/>
        <end position="137"/>
    </location>
</feature>
<gene>
    <name evidence="2" type="ORF">E2C01_090083</name>
</gene>
<dbReference type="EMBL" id="VSRR010100185">
    <property type="protein sequence ID" value="MPC94893.1"/>
    <property type="molecule type" value="Genomic_DNA"/>
</dbReference>
<name>A0A5B7JKG0_PORTR</name>
<dbReference type="AlphaFoldDB" id="A0A5B7JKG0"/>
<comment type="caution">
    <text evidence="2">The sequence shown here is derived from an EMBL/GenBank/DDBJ whole genome shotgun (WGS) entry which is preliminary data.</text>
</comment>
<reference evidence="2 3" key="1">
    <citation type="submission" date="2019-05" db="EMBL/GenBank/DDBJ databases">
        <title>Another draft genome of Portunus trituberculatus and its Hox gene families provides insights of decapod evolution.</title>
        <authorList>
            <person name="Jeong J.-H."/>
            <person name="Song I."/>
            <person name="Kim S."/>
            <person name="Choi T."/>
            <person name="Kim D."/>
            <person name="Ryu S."/>
            <person name="Kim W."/>
        </authorList>
    </citation>
    <scope>NUCLEOTIDE SEQUENCE [LARGE SCALE GENOMIC DNA]</scope>
    <source>
        <tissue evidence="2">Muscle</tissue>
    </source>
</reference>